<dbReference type="SMART" id="SM00356">
    <property type="entry name" value="ZnF_C3H1"/>
    <property type="match status" value="2"/>
</dbReference>
<evidence type="ECO:0000256" key="7">
    <source>
        <dbReference type="PROSITE-ProRule" id="PRU00723"/>
    </source>
</evidence>
<evidence type="ECO:0000256" key="5">
    <source>
        <dbReference type="ARBA" id="ARBA00022884"/>
    </source>
</evidence>
<feature type="zinc finger region" description="C3H1-type" evidence="7">
    <location>
        <begin position="287"/>
        <end position="314"/>
    </location>
</feature>
<dbReference type="GO" id="GO:0008270">
    <property type="term" value="F:zinc ion binding"/>
    <property type="evidence" value="ECO:0007669"/>
    <property type="project" value="UniProtKB-KW"/>
</dbReference>
<evidence type="ECO:0000259" key="10">
    <source>
        <dbReference type="PROSITE" id="PS50103"/>
    </source>
</evidence>
<name>A0A224Z2P0_9ACAR</name>
<dbReference type="SUPFAM" id="SSF54928">
    <property type="entry name" value="RNA-binding domain, RBD"/>
    <property type="match status" value="1"/>
</dbReference>
<feature type="compositionally biased region" description="Basic residues" evidence="8">
    <location>
        <begin position="332"/>
        <end position="396"/>
    </location>
</feature>
<evidence type="ECO:0000256" key="4">
    <source>
        <dbReference type="ARBA" id="ARBA00022833"/>
    </source>
</evidence>
<keyword evidence="1 7" id="KW-0479">Metal-binding</keyword>
<keyword evidence="4 7" id="KW-0862">Zinc</keyword>
<dbReference type="InterPro" id="IPR000504">
    <property type="entry name" value="RRM_dom"/>
</dbReference>
<feature type="domain" description="RRM" evidence="9">
    <location>
        <begin position="184"/>
        <end position="285"/>
    </location>
</feature>
<dbReference type="SUPFAM" id="SSF90229">
    <property type="entry name" value="CCCH zinc finger"/>
    <property type="match status" value="1"/>
</dbReference>
<dbReference type="Gene3D" id="3.30.70.330">
    <property type="match status" value="1"/>
</dbReference>
<dbReference type="AlphaFoldDB" id="A0A224Z2P0"/>
<dbReference type="EMBL" id="GFPF01012982">
    <property type="protein sequence ID" value="MAA24128.1"/>
    <property type="molecule type" value="Transcribed_RNA"/>
</dbReference>
<evidence type="ECO:0000256" key="6">
    <source>
        <dbReference type="PROSITE-ProRule" id="PRU00176"/>
    </source>
</evidence>
<feature type="zinc finger region" description="C3H1-type" evidence="7">
    <location>
        <begin position="152"/>
        <end position="180"/>
    </location>
</feature>
<feature type="region of interest" description="Disordered" evidence="8">
    <location>
        <begin position="1"/>
        <end position="24"/>
    </location>
</feature>
<dbReference type="InterPro" id="IPR009145">
    <property type="entry name" value="U2AF_small"/>
</dbReference>
<dbReference type="PANTHER" id="PTHR12620">
    <property type="entry name" value="U2 SNRNP AUXILIARY FACTOR, SMALL SUBUNIT"/>
    <property type="match status" value="1"/>
</dbReference>
<keyword evidence="5 6" id="KW-0694">RNA-binding</keyword>
<dbReference type="InterPro" id="IPR036855">
    <property type="entry name" value="Znf_CCCH_sf"/>
</dbReference>
<protein>
    <submittedName>
        <fullName evidence="11">U2 snrnp splicing factor small subunit</fullName>
    </submittedName>
</protein>
<dbReference type="SMART" id="SM00361">
    <property type="entry name" value="RRM_1"/>
    <property type="match status" value="1"/>
</dbReference>
<dbReference type="Pfam" id="PF00076">
    <property type="entry name" value="RRM_1"/>
    <property type="match status" value="1"/>
</dbReference>
<feature type="compositionally biased region" description="Polar residues" evidence="8">
    <location>
        <begin position="1"/>
        <end position="10"/>
    </location>
</feature>
<evidence type="ECO:0000259" key="9">
    <source>
        <dbReference type="PROSITE" id="PS50102"/>
    </source>
</evidence>
<dbReference type="GO" id="GO:0003723">
    <property type="term" value="F:RNA binding"/>
    <property type="evidence" value="ECO:0007669"/>
    <property type="project" value="UniProtKB-UniRule"/>
</dbReference>
<feature type="domain" description="C3H1-type" evidence="10">
    <location>
        <begin position="287"/>
        <end position="314"/>
    </location>
</feature>
<evidence type="ECO:0000256" key="3">
    <source>
        <dbReference type="ARBA" id="ARBA00022771"/>
    </source>
</evidence>
<dbReference type="Pfam" id="PF00642">
    <property type="entry name" value="zf-CCCH"/>
    <property type="match status" value="1"/>
</dbReference>
<dbReference type="PROSITE" id="PS50102">
    <property type="entry name" value="RRM"/>
    <property type="match status" value="1"/>
</dbReference>
<dbReference type="GO" id="GO:0000398">
    <property type="term" value="P:mRNA splicing, via spliceosome"/>
    <property type="evidence" value="ECO:0007669"/>
    <property type="project" value="InterPro"/>
</dbReference>
<evidence type="ECO:0000256" key="1">
    <source>
        <dbReference type="ARBA" id="ARBA00022723"/>
    </source>
</evidence>
<feature type="region of interest" description="Disordered" evidence="8">
    <location>
        <begin position="321"/>
        <end position="396"/>
    </location>
</feature>
<feature type="domain" description="C3H1-type" evidence="10">
    <location>
        <begin position="152"/>
        <end position="180"/>
    </location>
</feature>
<dbReference type="InterPro" id="IPR000571">
    <property type="entry name" value="Znf_CCCH"/>
</dbReference>
<dbReference type="SMART" id="SM00360">
    <property type="entry name" value="RRM"/>
    <property type="match status" value="1"/>
</dbReference>
<evidence type="ECO:0000256" key="2">
    <source>
        <dbReference type="ARBA" id="ARBA00022737"/>
    </source>
</evidence>
<dbReference type="InterPro" id="IPR003954">
    <property type="entry name" value="RRM_euk-type"/>
</dbReference>
<dbReference type="PROSITE" id="PS50103">
    <property type="entry name" value="ZF_C3H1"/>
    <property type="match status" value="2"/>
</dbReference>
<evidence type="ECO:0000313" key="11">
    <source>
        <dbReference type="EMBL" id="MAA24128.1"/>
    </source>
</evidence>
<proteinExistence type="predicted"/>
<keyword evidence="3 7" id="KW-0863">Zinc-finger</keyword>
<reference evidence="11" key="1">
    <citation type="journal article" date="2017" name="Parasit. Vectors">
        <title>Sialotranscriptomics of Rhipicephalus zambeziensis reveals intricate expression profiles of secretory proteins and suggests tight temporal transcriptional regulation during blood-feeding.</title>
        <authorList>
            <person name="de Castro M.H."/>
            <person name="de Klerk D."/>
            <person name="Pienaar R."/>
            <person name="Rees D.J.G."/>
            <person name="Mans B.J."/>
        </authorList>
    </citation>
    <scope>NUCLEOTIDE SEQUENCE</scope>
    <source>
        <tissue evidence="11">Salivary glands</tissue>
    </source>
</reference>
<dbReference type="InterPro" id="IPR012677">
    <property type="entry name" value="Nucleotide-bd_a/b_plait_sf"/>
</dbReference>
<dbReference type="InterPro" id="IPR035979">
    <property type="entry name" value="RBD_domain_sf"/>
</dbReference>
<sequence>MTCMMLSSSCAREAQESDLNAPPTKMNHRRFRALLKKLRRKKIRQKVAQERDHLLEVEVEDVALSPGQEEQEQKERERQHALWLEREVEAQREFELRRRLEKDRAALLAERSNIVKATESLEQVLAQLPEASSLRATPREESWHNPPAPRAYAPTEPCPFYIKTGACRFGDWCSRSHPRPVVSRTLLLRGLYSHLSLEQLHGDDSLETDERELQAHFEAFFWDVLQELRRAGTVCQVRVCRNLEPHLRGNVYVQYSSEEEAQQALTMLNGRWYAGRPVSCEFSPVDRWKTAVCGLFFRRACPKGRGCNFLHVFRNPTDECWHESRSPPPQRQHPHSPRAEKRRRSRSPHRSHKRSRTSRSRSRSKKRKKWHCRKSRSRSRSRSKKLPAHSQRSKHH</sequence>
<keyword evidence="2" id="KW-0677">Repeat</keyword>
<dbReference type="PRINTS" id="PR01848">
    <property type="entry name" value="U2AUXFACTOR"/>
</dbReference>
<dbReference type="GO" id="GO:0089701">
    <property type="term" value="C:U2AF complex"/>
    <property type="evidence" value="ECO:0007669"/>
    <property type="project" value="InterPro"/>
</dbReference>
<evidence type="ECO:0000256" key="8">
    <source>
        <dbReference type="SAM" id="MobiDB-lite"/>
    </source>
</evidence>
<organism evidence="11">
    <name type="scientific">Rhipicephalus zambeziensis</name>
    <dbReference type="NCBI Taxonomy" id="60191"/>
    <lineage>
        <taxon>Eukaryota</taxon>
        <taxon>Metazoa</taxon>
        <taxon>Ecdysozoa</taxon>
        <taxon>Arthropoda</taxon>
        <taxon>Chelicerata</taxon>
        <taxon>Arachnida</taxon>
        <taxon>Acari</taxon>
        <taxon>Parasitiformes</taxon>
        <taxon>Ixodida</taxon>
        <taxon>Ixodoidea</taxon>
        <taxon>Ixodidae</taxon>
        <taxon>Rhipicephalinae</taxon>
        <taxon>Rhipicephalus</taxon>
        <taxon>Rhipicephalus</taxon>
    </lineage>
</organism>
<accession>A0A224Z2P0</accession>